<feature type="region of interest" description="Disordered" evidence="1">
    <location>
        <begin position="265"/>
        <end position="296"/>
    </location>
</feature>
<dbReference type="GO" id="GO:0005524">
    <property type="term" value="F:ATP binding"/>
    <property type="evidence" value="ECO:0007669"/>
    <property type="project" value="InterPro"/>
</dbReference>
<feature type="region of interest" description="Disordered" evidence="1">
    <location>
        <begin position="204"/>
        <end position="238"/>
    </location>
</feature>
<protein>
    <submittedName>
        <fullName evidence="3">Kinase suppressor of Ras 2</fullName>
    </submittedName>
</protein>
<dbReference type="InterPro" id="IPR000719">
    <property type="entry name" value="Prot_kinase_dom"/>
</dbReference>
<proteinExistence type="predicted"/>
<dbReference type="PROSITE" id="PS50011">
    <property type="entry name" value="PROTEIN_KINASE_DOM"/>
    <property type="match status" value="1"/>
</dbReference>
<evidence type="ECO:0000259" key="2">
    <source>
        <dbReference type="PROSITE" id="PS50011"/>
    </source>
</evidence>
<sequence length="656" mass="74261">MVYLSIYRCKLCGELTHKHCLYHANQSCKSGASDVGCGFPMMKPGECEGWRSPASAREYWLNKQRHYTDSPASCDAEEAYQNELRHPSPSVAMAGLLKIVQWLSHRKRTREMVGKTSEKHIKGKFGLHIEDKQTKKKIKTLIKNYQKQVVPPGCYGPNPNQPQPLYQPYPQQQYLVRTHREVHISGQQLKNRIVAHKQSSAAVSEAGSDLMSPRSSVSSHSGSSFMSPASTPDIDNVRMRRDKLVKQASIKWERDVIKSSIIANSSASSAVPKMPPEHSLGDRSRHTSASPKPSVKLSEATWNKSSLFAHQRNLLEAKTSTITFAARPPGLSKAKTLSVESREAQNESLCATWPPAGKAGTILEEIVDEAETDCIEEADENCFTLSDFRSDSQSGEEGIREWYIPFGDIEFKERIRHGRRGDIYKGRWYGEVLIYTIHESCSQELNQFLDEVAQMGMIRHENIVLFMGACIEPQRLAVITSMRKGPTLYEYLHLKRHKLPFHSKHNIARQIAQVRLRLHPRGHLSYISPELMSSLQIDPPRIYTARACTQESDLFAFGSLLFELLAERFAFHDQPPHAIIWQVSTGKKAPLHNFRIINGLKTLIKRCWSTKPEQRPPFSEIGHILQENVSHHRRHSCSEPDLLHHAGQASSRGLCT</sequence>
<feature type="compositionally biased region" description="Low complexity" evidence="1">
    <location>
        <begin position="212"/>
        <end position="230"/>
    </location>
</feature>
<accession>A0A8X6L8H0</accession>
<dbReference type="InterPro" id="IPR051681">
    <property type="entry name" value="Ser/Thr_Kinases-Pseudokinases"/>
</dbReference>
<dbReference type="GO" id="GO:0004674">
    <property type="term" value="F:protein serine/threonine kinase activity"/>
    <property type="evidence" value="ECO:0007669"/>
    <property type="project" value="TreeGrafter"/>
</dbReference>
<evidence type="ECO:0000313" key="3">
    <source>
        <dbReference type="EMBL" id="GFQ99396.1"/>
    </source>
</evidence>
<dbReference type="Pfam" id="PF07714">
    <property type="entry name" value="PK_Tyr_Ser-Thr"/>
    <property type="match status" value="2"/>
</dbReference>
<feature type="domain" description="Protein kinase" evidence="2">
    <location>
        <begin position="409"/>
        <end position="656"/>
    </location>
</feature>
<dbReference type="PANTHER" id="PTHR44329:SF253">
    <property type="entry name" value="KINASE SUPPRESSOR OF RAS 2"/>
    <property type="match status" value="1"/>
</dbReference>
<evidence type="ECO:0000256" key="1">
    <source>
        <dbReference type="SAM" id="MobiDB-lite"/>
    </source>
</evidence>
<dbReference type="Gene3D" id="3.30.200.20">
    <property type="entry name" value="Phosphorylase Kinase, domain 1"/>
    <property type="match status" value="1"/>
</dbReference>
<organism evidence="3 4">
    <name type="scientific">Trichonephila clavata</name>
    <name type="common">Joro spider</name>
    <name type="synonym">Nephila clavata</name>
    <dbReference type="NCBI Taxonomy" id="2740835"/>
    <lineage>
        <taxon>Eukaryota</taxon>
        <taxon>Metazoa</taxon>
        <taxon>Ecdysozoa</taxon>
        <taxon>Arthropoda</taxon>
        <taxon>Chelicerata</taxon>
        <taxon>Arachnida</taxon>
        <taxon>Araneae</taxon>
        <taxon>Araneomorphae</taxon>
        <taxon>Entelegynae</taxon>
        <taxon>Araneoidea</taxon>
        <taxon>Nephilidae</taxon>
        <taxon>Trichonephila</taxon>
    </lineage>
</organism>
<dbReference type="AlphaFoldDB" id="A0A8X6L8H0"/>
<evidence type="ECO:0000313" key="4">
    <source>
        <dbReference type="Proteomes" id="UP000887116"/>
    </source>
</evidence>
<keyword evidence="3" id="KW-0418">Kinase</keyword>
<dbReference type="Proteomes" id="UP000887116">
    <property type="component" value="Unassembled WGS sequence"/>
</dbReference>
<dbReference type="Gene3D" id="1.10.510.10">
    <property type="entry name" value="Transferase(Phosphotransferase) domain 1"/>
    <property type="match status" value="1"/>
</dbReference>
<comment type="caution">
    <text evidence="3">The sequence shown here is derived from an EMBL/GenBank/DDBJ whole genome shotgun (WGS) entry which is preliminary data.</text>
</comment>
<dbReference type="PANTHER" id="PTHR44329">
    <property type="entry name" value="SERINE/THREONINE-PROTEIN KINASE TNNI3K-RELATED"/>
    <property type="match status" value="1"/>
</dbReference>
<dbReference type="InterPro" id="IPR011009">
    <property type="entry name" value="Kinase-like_dom_sf"/>
</dbReference>
<dbReference type="OrthoDB" id="774951at2759"/>
<dbReference type="EMBL" id="BMAO01024996">
    <property type="protein sequence ID" value="GFQ99396.1"/>
    <property type="molecule type" value="Genomic_DNA"/>
</dbReference>
<dbReference type="SUPFAM" id="SSF56112">
    <property type="entry name" value="Protein kinase-like (PK-like)"/>
    <property type="match status" value="1"/>
</dbReference>
<dbReference type="InterPro" id="IPR001245">
    <property type="entry name" value="Ser-Thr/Tyr_kinase_cat_dom"/>
</dbReference>
<reference evidence="3" key="1">
    <citation type="submission" date="2020-07" db="EMBL/GenBank/DDBJ databases">
        <title>Multicomponent nature underlies the extraordinary mechanical properties of spider dragline silk.</title>
        <authorList>
            <person name="Kono N."/>
            <person name="Nakamura H."/>
            <person name="Mori M."/>
            <person name="Yoshida Y."/>
            <person name="Ohtoshi R."/>
            <person name="Malay A.D."/>
            <person name="Moran D.A.P."/>
            <person name="Tomita M."/>
            <person name="Numata K."/>
            <person name="Arakawa K."/>
        </authorList>
    </citation>
    <scope>NUCLEOTIDE SEQUENCE</scope>
</reference>
<feature type="compositionally biased region" description="Basic and acidic residues" evidence="1">
    <location>
        <begin position="275"/>
        <end position="285"/>
    </location>
</feature>
<keyword evidence="4" id="KW-1185">Reference proteome</keyword>
<name>A0A8X6L8H0_TRICU</name>
<gene>
    <name evidence="3" type="primary">KSR2</name>
    <name evidence="3" type="ORF">TNCT_7471</name>
</gene>
<keyword evidence="3" id="KW-0808">Transferase</keyword>